<dbReference type="PANTHER" id="PTHR21666">
    <property type="entry name" value="PEPTIDASE-RELATED"/>
    <property type="match status" value="1"/>
</dbReference>
<reference evidence="5 6" key="1">
    <citation type="submission" date="2019-06" db="EMBL/GenBank/DDBJ databases">
        <title>Draft genome of Aliikangiella marina GYP-15.</title>
        <authorList>
            <person name="Wang G."/>
        </authorList>
    </citation>
    <scope>NUCLEOTIDE SEQUENCE [LARGE SCALE GENOMIC DNA]</scope>
    <source>
        <strain evidence="5 6">GYP-15</strain>
    </source>
</reference>
<dbReference type="GO" id="GO:0004222">
    <property type="term" value="F:metalloendopeptidase activity"/>
    <property type="evidence" value="ECO:0007669"/>
    <property type="project" value="TreeGrafter"/>
</dbReference>
<dbReference type="Gene3D" id="2.70.70.10">
    <property type="entry name" value="Glucose Permease (Domain IIA)"/>
    <property type="match status" value="1"/>
</dbReference>
<dbReference type="Pfam" id="PF05569">
    <property type="entry name" value="Peptidase_M56"/>
    <property type="match status" value="1"/>
</dbReference>
<feature type="transmembrane region" description="Helical" evidence="2">
    <location>
        <begin position="43"/>
        <end position="62"/>
    </location>
</feature>
<evidence type="ECO:0000313" key="5">
    <source>
        <dbReference type="EMBL" id="TQV71104.1"/>
    </source>
</evidence>
<dbReference type="InterPro" id="IPR050570">
    <property type="entry name" value="Cell_wall_metabolism_enzyme"/>
</dbReference>
<keyword evidence="2" id="KW-1133">Transmembrane helix</keyword>
<proteinExistence type="predicted"/>
<accession>A0A545T1L9</accession>
<evidence type="ECO:0000259" key="4">
    <source>
        <dbReference type="Pfam" id="PF05569"/>
    </source>
</evidence>
<feature type="transmembrane region" description="Helical" evidence="2">
    <location>
        <begin position="206"/>
        <end position="227"/>
    </location>
</feature>
<evidence type="ECO:0000313" key="6">
    <source>
        <dbReference type="Proteomes" id="UP000317839"/>
    </source>
</evidence>
<name>A0A545T1L9_9GAMM</name>
<evidence type="ECO:0000256" key="1">
    <source>
        <dbReference type="ARBA" id="ARBA00022729"/>
    </source>
</evidence>
<feature type="transmembrane region" description="Helical" evidence="2">
    <location>
        <begin position="95"/>
        <end position="117"/>
    </location>
</feature>
<keyword evidence="6" id="KW-1185">Reference proteome</keyword>
<dbReference type="SUPFAM" id="SSF51261">
    <property type="entry name" value="Duplicated hybrid motif"/>
    <property type="match status" value="1"/>
</dbReference>
<evidence type="ECO:0000256" key="2">
    <source>
        <dbReference type="SAM" id="Phobius"/>
    </source>
</evidence>
<dbReference type="CDD" id="cd12797">
    <property type="entry name" value="M23_peptidase"/>
    <property type="match status" value="1"/>
</dbReference>
<feature type="domain" description="Peptidase M56" evidence="4">
    <location>
        <begin position="13"/>
        <end position="265"/>
    </location>
</feature>
<dbReference type="Proteomes" id="UP000317839">
    <property type="component" value="Unassembled WGS sequence"/>
</dbReference>
<dbReference type="CDD" id="cd07341">
    <property type="entry name" value="M56_BlaR1_MecR1_like"/>
    <property type="match status" value="1"/>
</dbReference>
<dbReference type="InterPro" id="IPR011055">
    <property type="entry name" value="Dup_hybrid_motif"/>
</dbReference>
<keyword evidence="2" id="KW-0472">Membrane</keyword>
<comment type="caution">
    <text evidence="5">The sequence shown here is derived from an EMBL/GenBank/DDBJ whole genome shotgun (WGS) entry which is preliminary data.</text>
</comment>
<dbReference type="EMBL" id="VIKR01000007">
    <property type="protein sequence ID" value="TQV71104.1"/>
    <property type="molecule type" value="Genomic_DNA"/>
</dbReference>
<keyword evidence="2" id="KW-0812">Transmembrane</keyword>
<dbReference type="InterPro" id="IPR008756">
    <property type="entry name" value="Peptidase_M56"/>
</dbReference>
<feature type="domain" description="M23ase beta-sheet core" evidence="3">
    <location>
        <begin position="358"/>
        <end position="455"/>
    </location>
</feature>
<feature type="transmembrane region" description="Helical" evidence="2">
    <location>
        <begin position="12"/>
        <end position="31"/>
    </location>
</feature>
<keyword evidence="1" id="KW-0732">Signal</keyword>
<dbReference type="OrthoDB" id="9805070at2"/>
<dbReference type="Pfam" id="PF01551">
    <property type="entry name" value="Peptidase_M23"/>
    <property type="match status" value="1"/>
</dbReference>
<evidence type="ECO:0000259" key="3">
    <source>
        <dbReference type="Pfam" id="PF01551"/>
    </source>
</evidence>
<protein>
    <submittedName>
        <fullName evidence="5">Peptidoglycan DD-metalloendopeptidase family protein</fullName>
    </submittedName>
</protein>
<gene>
    <name evidence="5" type="ORF">FLL45_22520</name>
</gene>
<dbReference type="RefSeq" id="WP_142944321.1">
    <property type="nucleotide sequence ID" value="NZ_VIKR01000007.1"/>
</dbReference>
<dbReference type="InterPro" id="IPR016047">
    <property type="entry name" value="M23ase_b-sheet_dom"/>
</dbReference>
<dbReference type="AlphaFoldDB" id="A0A545T1L9"/>
<sequence>MINFEWDLLNMLSQFVMVSLGLAVILVVIFYSDRSIFKRPEFWQLLVVANLLALAPLTISVLPEDNFLMPSSWLNPMSVESSKVVEEKSVLSERFSIVAIFLWLIYLGGTLYCFFGFTKKIVSLKQLISKAKPYEIDSELGCKLSKTIKSKNISILQSDTAISPFAFGLIKPCVVVPGYINNLPPKQRRLIIEHELTHIRYKDPQVILFIQFINCLFWFNPIFWVYLTKMTQAMELRVDRQIIRKVSPNEYAETLISVFKSARIALPHRILVGSVQSHQHQLVKHRILEIMSNPSQLNRKQIKALVCWSFAIICWPIYMMSVQAEPVSEKPWVYPLETNTKKVNSYFKAVHAIRNHKPHLGVDLNAKLGTKIIAPINGRVLVADDTTMNPNYGNVVVLQHANGVRSFYAHLSKITVAVGDTVSTGESIGLVGNTGKSTGPHLHMEVLIDNTHLDPLNFIDMSE</sequence>
<organism evidence="5 6">
    <name type="scientific">Aliikangiella marina</name>
    <dbReference type="NCBI Taxonomy" id="1712262"/>
    <lineage>
        <taxon>Bacteria</taxon>
        <taxon>Pseudomonadati</taxon>
        <taxon>Pseudomonadota</taxon>
        <taxon>Gammaproteobacteria</taxon>
        <taxon>Oceanospirillales</taxon>
        <taxon>Pleioneaceae</taxon>
        <taxon>Aliikangiella</taxon>
    </lineage>
</organism>
<dbReference type="PANTHER" id="PTHR21666:SF289">
    <property type="entry name" value="L-ALA--D-GLU ENDOPEPTIDASE"/>
    <property type="match status" value="1"/>
</dbReference>